<accession>A0A4Y1YM12</accession>
<gene>
    <name evidence="8" type="primary">atpH</name>
    <name evidence="9" type="ORF">Nstercoris_01001</name>
</gene>
<keyword evidence="2 8" id="KW-0813">Transport</keyword>
<dbReference type="GO" id="GO:0045259">
    <property type="term" value="C:proton-transporting ATP synthase complex"/>
    <property type="evidence" value="ECO:0007669"/>
    <property type="project" value="UniProtKB-KW"/>
</dbReference>
<dbReference type="AlphaFoldDB" id="A0A4Y1YM12"/>
<dbReference type="PANTHER" id="PTHR11910">
    <property type="entry name" value="ATP SYNTHASE DELTA CHAIN"/>
    <property type="match status" value="1"/>
</dbReference>
<evidence type="ECO:0000256" key="1">
    <source>
        <dbReference type="ARBA" id="ARBA00004370"/>
    </source>
</evidence>
<dbReference type="HAMAP" id="MF_01416">
    <property type="entry name" value="ATP_synth_delta_bact"/>
    <property type="match status" value="1"/>
</dbReference>
<keyword evidence="4 8" id="KW-0406">Ion transport</keyword>
<dbReference type="NCBIfam" id="NF004402">
    <property type="entry name" value="PRK05758.2-2"/>
    <property type="match status" value="1"/>
</dbReference>
<dbReference type="EMBL" id="AP019755">
    <property type="protein sequence ID" value="BBL34759.1"/>
    <property type="molecule type" value="Genomic_DNA"/>
</dbReference>
<dbReference type="Gene3D" id="1.10.520.20">
    <property type="entry name" value="N-terminal domain of the delta subunit of the F1F0-ATP synthase"/>
    <property type="match status" value="1"/>
</dbReference>
<proteinExistence type="inferred from homology"/>
<keyword evidence="5 8" id="KW-0472">Membrane</keyword>
<evidence type="ECO:0000313" key="10">
    <source>
        <dbReference type="Proteomes" id="UP000316473"/>
    </source>
</evidence>
<dbReference type="KEGG" id="nst:Nstercoris_01001"/>
<evidence type="ECO:0000256" key="5">
    <source>
        <dbReference type="ARBA" id="ARBA00023136"/>
    </source>
</evidence>
<evidence type="ECO:0000256" key="6">
    <source>
        <dbReference type="ARBA" id="ARBA00023196"/>
    </source>
</evidence>
<comment type="function">
    <text evidence="8">This protein is part of the stalk that links CF(0) to CF(1). It either transmits conformational changes from CF(0) to CF(1) or is implicated in proton conduction.</text>
</comment>
<evidence type="ECO:0000256" key="4">
    <source>
        <dbReference type="ARBA" id="ARBA00023065"/>
    </source>
</evidence>
<keyword evidence="10" id="KW-1185">Reference proteome</keyword>
<evidence type="ECO:0000256" key="3">
    <source>
        <dbReference type="ARBA" id="ARBA00022781"/>
    </source>
</evidence>
<dbReference type="SUPFAM" id="SSF47928">
    <property type="entry name" value="N-terminal domain of the delta subunit of the F1F0-ATP synthase"/>
    <property type="match status" value="1"/>
</dbReference>
<protein>
    <recommendedName>
        <fullName evidence="8">ATP synthase subunit delta</fullName>
    </recommendedName>
    <alternativeName>
        <fullName evidence="8">ATP synthase F(1) sector subunit delta</fullName>
    </alternativeName>
    <alternativeName>
        <fullName evidence="8">F-type ATPase subunit delta</fullName>
        <shortName evidence="8">F-ATPase subunit delta</shortName>
    </alternativeName>
</protein>
<keyword evidence="6 8" id="KW-0139">CF(1)</keyword>
<dbReference type="InterPro" id="IPR026015">
    <property type="entry name" value="ATP_synth_OSCP/delta_N_sf"/>
</dbReference>
<keyword evidence="8" id="KW-1003">Cell membrane</keyword>
<evidence type="ECO:0000256" key="8">
    <source>
        <dbReference type="HAMAP-Rule" id="MF_01416"/>
    </source>
</evidence>
<reference evidence="9 10" key="1">
    <citation type="submission" date="2019-06" db="EMBL/GenBank/DDBJ databases">
        <title>Nitrosomonas stercoris KYUHI-S whole genome shotgun sequence.</title>
        <authorList>
            <person name="Nakagawa T."/>
            <person name="Tsuchiya Y."/>
            <person name="Takahashi R."/>
        </authorList>
    </citation>
    <scope>NUCLEOTIDE SEQUENCE [LARGE SCALE GENOMIC DNA]</scope>
    <source>
        <strain evidence="9 10">KYUHI-S</strain>
    </source>
</reference>
<dbReference type="PRINTS" id="PR00125">
    <property type="entry name" value="ATPASEDELTA"/>
</dbReference>
<sequence length="178" mass="19405">MAEAFTIARPYADAIFKLASKNNSLSVWSEMLEFVAAIVADKQIKALIGNPQVSSQKLCEIILAIGDKKLNDAGKRLIALLIENERLNILPQLSELYEQLKAQYESVLEVKVISAFPIDAAQLKKLISVLEAKFQHKVNAQVSVDDKLIGGVKIEIGDQVIDNSVSGKLEAMAAALKS</sequence>
<name>A0A4Y1YM12_9PROT</name>
<comment type="similarity">
    <text evidence="8">Belongs to the ATPase delta chain family.</text>
</comment>
<evidence type="ECO:0000313" key="9">
    <source>
        <dbReference type="EMBL" id="BBL34759.1"/>
    </source>
</evidence>
<keyword evidence="7 8" id="KW-0066">ATP synthesis</keyword>
<comment type="subcellular location">
    <subcellularLocation>
        <location evidence="8">Cell membrane</location>
        <topology evidence="8">Peripheral membrane protein</topology>
    </subcellularLocation>
    <subcellularLocation>
        <location evidence="1">Membrane</location>
    </subcellularLocation>
</comment>
<dbReference type="InterPro" id="IPR000711">
    <property type="entry name" value="ATPase_OSCP/dsu"/>
</dbReference>
<keyword evidence="3 8" id="KW-0375">Hydrogen ion transport</keyword>
<dbReference type="GO" id="GO:0005886">
    <property type="term" value="C:plasma membrane"/>
    <property type="evidence" value="ECO:0007669"/>
    <property type="project" value="UniProtKB-SubCell"/>
</dbReference>
<evidence type="ECO:0000256" key="2">
    <source>
        <dbReference type="ARBA" id="ARBA00022448"/>
    </source>
</evidence>
<dbReference type="Proteomes" id="UP000316473">
    <property type="component" value="Chromosome"/>
</dbReference>
<organism evidence="9 10">
    <name type="scientific">Nitrosomonas stercoris</name>
    <dbReference type="NCBI Taxonomy" id="1444684"/>
    <lineage>
        <taxon>Bacteria</taxon>
        <taxon>Pseudomonadati</taxon>
        <taxon>Pseudomonadota</taxon>
        <taxon>Betaproteobacteria</taxon>
        <taxon>Nitrosomonadales</taxon>
        <taxon>Nitrosomonadaceae</taxon>
        <taxon>Nitrosomonas</taxon>
    </lineage>
</organism>
<dbReference type="Pfam" id="PF00213">
    <property type="entry name" value="OSCP"/>
    <property type="match status" value="1"/>
</dbReference>
<evidence type="ECO:0000256" key="7">
    <source>
        <dbReference type="ARBA" id="ARBA00023310"/>
    </source>
</evidence>
<comment type="function">
    <text evidence="8">F(1)F(0) ATP synthase produces ATP from ADP in the presence of a proton or sodium gradient. F-type ATPases consist of two structural domains, F(1) containing the extramembraneous catalytic core and F(0) containing the membrane proton channel, linked together by a central stalk and a peripheral stalk. During catalysis, ATP synthesis in the catalytic domain of F(1) is coupled via a rotary mechanism of the central stalk subunits to proton translocation.</text>
</comment>
<dbReference type="GO" id="GO:0046933">
    <property type="term" value="F:proton-transporting ATP synthase activity, rotational mechanism"/>
    <property type="evidence" value="ECO:0007669"/>
    <property type="project" value="UniProtKB-UniRule"/>
</dbReference>
<dbReference type="NCBIfam" id="TIGR01145">
    <property type="entry name" value="ATP_synt_delta"/>
    <property type="match status" value="1"/>
</dbReference>